<reference evidence="1 2" key="1">
    <citation type="submission" date="2019-03" db="EMBL/GenBank/DDBJ databases">
        <title>Cohnella endophytica sp. nov., a novel endophytic bacterium isolated from bark of Sonneratia apetala.</title>
        <authorList>
            <person name="Tuo L."/>
        </authorList>
    </citation>
    <scope>NUCLEOTIDE SEQUENCE [LARGE SCALE GENOMIC DNA]</scope>
    <source>
        <strain evidence="1 2">CCTCC AB 208254</strain>
    </source>
</reference>
<dbReference type="RefSeq" id="WP_135152140.1">
    <property type="nucleotide sequence ID" value="NZ_SOMN01000011.1"/>
</dbReference>
<protein>
    <submittedName>
        <fullName evidence="1">(2Fe-2S) ferredoxin domain-containing protein</fullName>
    </submittedName>
</protein>
<comment type="caution">
    <text evidence="1">The sequence shown here is derived from an EMBL/GenBank/DDBJ whole genome shotgun (WGS) entry which is preliminary data.</text>
</comment>
<evidence type="ECO:0000313" key="1">
    <source>
        <dbReference type="EMBL" id="TFE26913.1"/>
    </source>
</evidence>
<sequence length="110" mass="12580">MSTLNLEGMQTHLLICNGESCMLRCGEEVTLAIREEISRLGADRLIHTTRTRCNGRCADGCIVIAYPEGAWYRYMTPTAGKELVRRVIEGRQLEERLLYSFNPDTKRNWG</sequence>
<dbReference type="Proteomes" id="UP000297900">
    <property type="component" value="Unassembled WGS sequence"/>
</dbReference>
<accession>A0A4Y8LZP7</accession>
<keyword evidence="2" id="KW-1185">Reference proteome</keyword>
<proteinExistence type="predicted"/>
<dbReference type="CDD" id="cd02980">
    <property type="entry name" value="TRX_Fd_family"/>
    <property type="match status" value="1"/>
</dbReference>
<organism evidence="1 2">
    <name type="scientific">Cohnella luojiensis</name>
    <dbReference type="NCBI Taxonomy" id="652876"/>
    <lineage>
        <taxon>Bacteria</taxon>
        <taxon>Bacillati</taxon>
        <taxon>Bacillota</taxon>
        <taxon>Bacilli</taxon>
        <taxon>Bacillales</taxon>
        <taxon>Paenibacillaceae</taxon>
        <taxon>Cohnella</taxon>
    </lineage>
</organism>
<dbReference type="SUPFAM" id="SSF52833">
    <property type="entry name" value="Thioredoxin-like"/>
    <property type="match status" value="1"/>
</dbReference>
<gene>
    <name evidence="1" type="ORF">E2980_10465</name>
</gene>
<dbReference type="AlphaFoldDB" id="A0A4Y8LZP7"/>
<dbReference type="InterPro" id="IPR036249">
    <property type="entry name" value="Thioredoxin-like_sf"/>
</dbReference>
<name>A0A4Y8LZP7_9BACL</name>
<evidence type="ECO:0000313" key="2">
    <source>
        <dbReference type="Proteomes" id="UP000297900"/>
    </source>
</evidence>
<dbReference type="Gene3D" id="3.40.30.10">
    <property type="entry name" value="Glutaredoxin"/>
    <property type="match status" value="1"/>
</dbReference>
<dbReference type="OrthoDB" id="9761899at2"/>
<dbReference type="EMBL" id="SOMN01000011">
    <property type="protein sequence ID" value="TFE26913.1"/>
    <property type="molecule type" value="Genomic_DNA"/>
</dbReference>